<dbReference type="InterPro" id="IPR029068">
    <property type="entry name" value="Glyas_Bleomycin-R_OHBP_Dase"/>
</dbReference>
<evidence type="ECO:0000313" key="3">
    <source>
        <dbReference type="EMBL" id="MBD8043511.1"/>
    </source>
</evidence>
<keyword evidence="4" id="KW-1185">Reference proteome</keyword>
<feature type="domain" description="VOC" evidence="2">
    <location>
        <begin position="4"/>
        <end position="126"/>
    </location>
</feature>
<dbReference type="PANTHER" id="PTHR36503">
    <property type="entry name" value="BLR2520 PROTEIN"/>
    <property type="match status" value="1"/>
</dbReference>
<comment type="caution">
    <text evidence="3">The sequence shown here is derived from an EMBL/GenBank/DDBJ whole genome shotgun (WGS) entry which is preliminary data.</text>
</comment>
<dbReference type="Gene3D" id="3.10.180.10">
    <property type="entry name" value="2,3-Dihydroxybiphenyl 1,2-Dioxygenase, domain 1"/>
    <property type="match status" value="1"/>
</dbReference>
<dbReference type="RefSeq" id="WP_191746463.1">
    <property type="nucleotide sequence ID" value="NZ_JACSQC010000003.1"/>
</dbReference>
<accession>A0ABR8YH94</accession>
<dbReference type="Pfam" id="PF00903">
    <property type="entry name" value="Glyoxalase"/>
    <property type="match status" value="1"/>
</dbReference>
<dbReference type="SUPFAM" id="SSF54593">
    <property type="entry name" value="Glyoxalase/Bleomycin resistance protein/Dihydroxybiphenyl dioxygenase"/>
    <property type="match status" value="1"/>
</dbReference>
<dbReference type="PROSITE" id="PS51819">
    <property type="entry name" value="VOC"/>
    <property type="match status" value="1"/>
</dbReference>
<sequence>MLPQLSVVTLGVRDVEVTYAFYARLGWEPLQYVAGEVVFFQVGHGVLLSFFRSDHLAAESGATGAASLAPVTLGHNVDSPNDVDVILHEAAAAGGSIAAPGTQMSWGGYSGYFTDPDGFRWEVCHNPGLSVDANGKVTLSVLDPLGGESTGSADAPGAPESGAAESGAAEARLL</sequence>
<protein>
    <submittedName>
        <fullName evidence="3">VOC family protein</fullName>
    </submittedName>
</protein>
<evidence type="ECO:0000259" key="2">
    <source>
        <dbReference type="PROSITE" id="PS51819"/>
    </source>
</evidence>
<organism evidence="3 4">
    <name type="scientific">Arthrobacter pullicola</name>
    <dbReference type="NCBI Taxonomy" id="2762224"/>
    <lineage>
        <taxon>Bacteria</taxon>
        <taxon>Bacillati</taxon>
        <taxon>Actinomycetota</taxon>
        <taxon>Actinomycetes</taxon>
        <taxon>Micrococcales</taxon>
        <taxon>Micrococcaceae</taxon>
        <taxon>Arthrobacter</taxon>
    </lineage>
</organism>
<proteinExistence type="predicted"/>
<dbReference type="InterPro" id="IPR004360">
    <property type="entry name" value="Glyas_Fos-R_dOase_dom"/>
</dbReference>
<dbReference type="EMBL" id="JACSQC010000003">
    <property type="protein sequence ID" value="MBD8043511.1"/>
    <property type="molecule type" value="Genomic_DNA"/>
</dbReference>
<feature type="compositionally biased region" description="Low complexity" evidence="1">
    <location>
        <begin position="151"/>
        <end position="174"/>
    </location>
</feature>
<dbReference type="Proteomes" id="UP000652763">
    <property type="component" value="Unassembled WGS sequence"/>
</dbReference>
<feature type="region of interest" description="Disordered" evidence="1">
    <location>
        <begin position="145"/>
        <end position="174"/>
    </location>
</feature>
<dbReference type="InterPro" id="IPR037523">
    <property type="entry name" value="VOC_core"/>
</dbReference>
<name>A0ABR8YH94_9MICC</name>
<evidence type="ECO:0000256" key="1">
    <source>
        <dbReference type="SAM" id="MobiDB-lite"/>
    </source>
</evidence>
<gene>
    <name evidence="3" type="ORF">H9638_06770</name>
</gene>
<evidence type="ECO:0000313" key="4">
    <source>
        <dbReference type="Proteomes" id="UP000652763"/>
    </source>
</evidence>
<reference evidence="3 4" key="1">
    <citation type="submission" date="2020-08" db="EMBL/GenBank/DDBJ databases">
        <title>A Genomic Blueprint of the Chicken Gut Microbiome.</title>
        <authorList>
            <person name="Gilroy R."/>
            <person name="Ravi A."/>
            <person name="Getino M."/>
            <person name="Pursley I."/>
            <person name="Horton D.L."/>
            <person name="Alikhan N.-F."/>
            <person name="Baker D."/>
            <person name="Gharbi K."/>
            <person name="Hall N."/>
            <person name="Watson M."/>
            <person name="Adriaenssens E.M."/>
            <person name="Foster-Nyarko E."/>
            <person name="Jarju S."/>
            <person name="Secka A."/>
            <person name="Antonio M."/>
            <person name="Oren A."/>
            <person name="Chaudhuri R."/>
            <person name="La Ragione R.M."/>
            <person name="Hildebrand F."/>
            <person name="Pallen M.J."/>
        </authorList>
    </citation>
    <scope>NUCLEOTIDE SEQUENCE [LARGE SCALE GENOMIC DNA]</scope>
    <source>
        <strain evidence="3 4">Sa2BUA2</strain>
    </source>
</reference>
<dbReference type="PANTHER" id="PTHR36503:SF1">
    <property type="entry name" value="BLR2520 PROTEIN"/>
    <property type="match status" value="1"/>
</dbReference>